<gene>
    <name evidence="3" type="ORF">F1189_05380</name>
</gene>
<feature type="compositionally biased region" description="Gly residues" evidence="1">
    <location>
        <begin position="385"/>
        <end position="397"/>
    </location>
</feature>
<evidence type="ECO:0000256" key="1">
    <source>
        <dbReference type="SAM" id="MobiDB-lite"/>
    </source>
</evidence>
<comment type="caution">
    <text evidence="3">The sequence shown here is derived from an EMBL/GenBank/DDBJ whole genome shotgun (WGS) entry which is preliminary data.</text>
</comment>
<evidence type="ECO:0000259" key="2">
    <source>
        <dbReference type="Pfam" id="PF21722"/>
    </source>
</evidence>
<dbReference type="Proteomes" id="UP000325255">
    <property type="component" value="Unassembled WGS sequence"/>
</dbReference>
<feature type="domain" description="Glycine-rich" evidence="2">
    <location>
        <begin position="233"/>
        <end position="409"/>
    </location>
</feature>
<proteinExistence type="predicted"/>
<name>A0A5M6J1G4_9PROT</name>
<dbReference type="AlphaFoldDB" id="A0A5M6J1G4"/>
<dbReference type="EMBL" id="VWPK01000006">
    <property type="protein sequence ID" value="KAA5613488.1"/>
    <property type="molecule type" value="Genomic_DNA"/>
</dbReference>
<evidence type="ECO:0000313" key="3">
    <source>
        <dbReference type="EMBL" id="KAA5613488.1"/>
    </source>
</evidence>
<accession>A0A5M6J1G4</accession>
<dbReference type="OrthoDB" id="7284492at2"/>
<evidence type="ECO:0000313" key="4">
    <source>
        <dbReference type="Proteomes" id="UP000325255"/>
    </source>
</evidence>
<dbReference type="Pfam" id="PF21722">
    <property type="entry name" value="Gly_rich_2"/>
    <property type="match status" value="1"/>
</dbReference>
<dbReference type="InterPro" id="IPR049304">
    <property type="entry name" value="Gly_rich_dom"/>
</dbReference>
<organism evidence="3 4">
    <name type="scientific">Rhodovastum atsumiense</name>
    <dbReference type="NCBI Taxonomy" id="504468"/>
    <lineage>
        <taxon>Bacteria</taxon>
        <taxon>Pseudomonadati</taxon>
        <taxon>Pseudomonadota</taxon>
        <taxon>Alphaproteobacteria</taxon>
        <taxon>Acetobacterales</taxon>
        <taxon>Acetobacteraceae</taxon>
        <taxon>Rhodovastum</taxon>
    </lineage>
</organism>
<sequence>MDRAIIYPGAVPLETDLLFPQVATLQALGALIGATLGTTTVADGLWATPTSPASMSLVIGQGCLTAFGVTDAAGFSSLGTNGDGIVRMGINVEPVTIGPFAAAPSPGQACNVLIQGAFAETDANPALLPYLNAANPALPFGGPGNNGVAQPTRRLQRVALSARPGTPATAGLQGTPVADSGCVPLYVVTIPYGTAALGAGNIAIHPAAPFIPFKLPQLAPGFSNIRAFTASGSWTVPNGVTRIRVTVVGGGGQGGGGTDAPIALGSGGGAGGTAVGVFAVTPGSTWPVTVGAGGYNPTAGTDGSNGGASSFGALISATGGAGGKCGTAPVGGNGGICAGGNYNCIGGDGLDAIVINDGNGNYGGTGGGTPFGTSNRSSRQLTGGQAPGVGGAGAPQGIRGVGSGGANGLVIVEW</sequence>
<reference evidence="3 4" key="1">
    <citation type="submission" date="2019-09" db="EMBL/GenBank/DDBJ databases">
        <title>Genome sequence of Rhodovastum atsumiense, a diverse member of the Acetobacteraceae family of non-sulfur purple photosynthetic bacteria.</title>
        <authorList>
            <person name="Meyer T."/>
            <person name="Kyndt J."/>
        </authorList>
    </citation>
    <scope>NUCLEOTIDE SEQUENCE [LARGE SCALE GENOMIC DNA]</scope>
    <source>
        <strain evidence="3 4">DSM 21279</strain>
    </source>
</reference>
<keyword evidence="4" id="KW-1185">Reference proteome</keyword>
<protein>
    <recommendedName>
        <fullName evidence="2">Glycine-rich domain-containing protein</fullName>
    </recommendedName>
</protein>
<dbReference type="RefSeq" id="WP_150039599.1">
    <property type="nucleotide sequence ID" value="NZ_OW485601.1"/>
</dbReference>
<feature type="region of interest" description="Disordered" evidence="1">
    <location>
        <begin position="366"/>
        <end position="397"/>
    </location>
</feature>